<keyword evidence="1" id="KW-0479">Metal-binding</keyword>
<evidence type="ECO:0008006" key="5">
    <source>
        <dbReference type="Google" id="ProtNLM"/>
    </source>
</evidence>
<sequence>MPPALLIVAHGTRRAEGVAMLQALRAEAARRLPGTEVRLAFVDVLGPTPEEALRELPGRVVIVPAFLASGYHVRTDLPRQVRRSGREGVVIAPALGPDPALAAVLAERLRELGWDGSGQAVLAVVGTNDPAAQAENRTTLRQLEAALGTEARLGTIAQGDPRIDTVVRDLQGPVFIAQYLLADGLFSRKLAELAEGARGITAPFGTHPQVAELIADRYLRVADTVE</sequence>
<dbReference type="RefSeq" id="WP_007469990.1">
    <property type="nucleotide sequence ID" value="NZ_KI391953.1"/>
</dbReference>
<evidence type="ECO:0000313" key="3">
    <source>
        <dbReference type="EMBL" id="EFV13134.1"/>
    </source>
</evidence>
<gene>
    <name evidence="3" type="ORF">HMPREF9336_02015</name>
</gene>
<dbReference type="InterPro" id="IPR050963">
    <property type="entry name" value="Sirohydro_Cobaltochel/CbiX"/>
</dbReference>
<reference evidence="3 4" key="1">
    <citation type="journal article" date="2011" name="Stand. Genomic Sci.">
        <title>High quality draft genome sequence of Segniliparus rugosus CDC 945(T)= (ATCC BAA-974(T)).</title>
        <authorList>
            <person name="Earl A.M."/>
            <person name="Desjardins C.A."/>
            <person name="Fitzgerald M.G."/>
            <person name="Arachchi H.M."/>
            <person name="Zeng Q."/>
            <person name="Mehta T."/>
            <person name="Griggs A."/>
            <person name="Birren B.W."/>
            <person name="Toney N.C."/>
            <person name="Carr J."/>
            <person name="Posey J."/>
            <person name="Butler W.R."/>
        </authorList>
    </citation>
    <scope>NUCLEOTIDE SEQUENCE [LARGE SCALE GENOMIC DNA]</scope>
    <source>
        <strain evidence="4">ATCC BAA-974 / DSM 45345 / CCUG 50838 / CIP 108380 / JCM 13579 / CDC 945</strain>
    </source>
</reference>
<dbReference type="CDD" id="cd03416">
    <property type="entry name" value="CbiX_SirB_N"/>
    <property type="match status" value="1"/>
</dbReference>
<accession>E5XR93</accession>
<dbReference type="OrthoDB" id="7345302at2"/>
<keyword evidence="2" id="KW-0456">Lyase</keyword>
<keyword evidence="4" id="KW-1185">Reference proteome</keyword>
<dbReference type="InterPro" id="IPR002762">
    <property type="entry name" value="CbiX-like"/>
</dbReference>
<dbReference type="PANTHER" id="PTHR33542">
    <property type="entry name" value="SIROHYDROCHLORIN FERROCHELATASE, CHLOROPLASTIC"/>
    <property type="match status" value="1"/>
</dbReference>
<evidence type="ECO:0000256" key="2">
    <source>
        <dbReference type="ARBA" id="ARBA00023239"/>
    </source>
</evidence>
<dbReference type="eggNOG" id="COG2138">
    <property type="taxonomic scope" value="Bacteria"/>
</dbReference>
<name>E5XR93_SEGRC</name>
<dbReference type="AlphaFoldDB" id="E5XR93"/>
<dbReference type="STRING" id="679197.HMPREF9336_02015"/>
<evidence type="ECO:0000256" key="1">
    <source>
        <dbReference type="ARBA" id="ARBA00022723"/>
    </source>
</evidence>
<dbReference type="GO" id="GO:0016829">
    <property type="term" value="F:lyase activity"/>
    <property type="evidence" value="ECO:0007669"/>
    <property type="project" value="UniProtKB-KW"/>
</dbReference>
<organism evidence="3 4">
    <name type="scientific">Segniliparus rugosus (strain ATCC BAA-974 / DSM 45345 / CCUG 50838 / CIP 108380 / JCM 13579 / CDC 945)</name>
    <dbReference type="NCBI Taxonomy" id="679197"/>
    <lineage>
        <taxon>Bacteria</taxon>
        <taxon>Bacillati</taxon>
        <taxon>Actinomycetota</taxon>
        <taxon>Actinomycetes</taxon>
        <taxon>Mycobacteriales</taxon>
        <taxon>Segniliparaceae</taxon>
        <taxon>Segniliparus</taxon>
    </lineage>
</organism>
<dbReference type="PANTHER" id="PTHR33542:SF5">
    <property type="entry name" value="FERROCHELATASE CHE1"/>
    <property type="match status" value="1"/>
</dbReference>
<protein>
    <recommendedName>
        <fullName evidence="5">Cobalamin biosynthesis protein CbiX</fullName>
    </recommendedName>
</protein>
<dbReference type="EMBL" id="ACZI02000002">
    <property type="protein sequence ID" value="EFV13134.1"/>
    <property type="molecule type" value="Genomic_DNA"/>
</dbReference>
<comment type="caution">
    <text evidence="3">The sequence shown here is derived from an EMBL/GenBank/DDBJ whole genome shotgun (WGS) entry which is preliminary data.</text>
</comment>
<dbReference type="SUPFAM" id="SSF53800">
    <property type="entry name" value="Chelatase"/>
    <property type="match status" value="1"/>
</dbReference>
<dbReference type="HOGENOM" id="CLU_056929_1_1_11"/>
<dbReference type="Gene3D" id="3.40.50.1400">
    <property type="match status" value="2"/>
</dbReference>
<evidence type="ECO:0000313" key="4">
    <source>
        <dbReference type="Proteomes" id="UP000004816"/>
    </source>
</evidence>
<proteinExistence type="predicted"/>
<dbReference type="Proteomes" id="UP000004816">
    <property type="component" value="Unassembled WGS sequence"/>
</dbReference>
<dbReference type="GO" id="GO:0046872">
    <property type="term" value="F:metal ion binding"/>
    <property type="evidence" value="ECO:0007669"/>
    <property type="project" value="UniProtKB-KW"/>
</dbReference>
<dbReference type="Pfam" id="PF01903">
    <property type="entry name" value="CbiX"/>
    <property type="match status" value="1"/>
</dbReference>